<evidence type="ECO:0000313" key="2">
    <source>
        <dbReference type="Proteomes" id="UP001233360"/>
    </source>
</evidence>
<proteinExistence type="predicted"/>
<protein>
    <submittedName>
        <fullName evidence="1">Uncharacterized protein</fullName>
    </submittedName>
</protein>
<gene>
    <name evidence="1" type="ORF">QE380_001359</name>
</gene>
<dbReference type="EMBL" id="JAUTBK010000002">
    <property type="protein sequence ID" value="MDQ1208436.1"/>
    <property type="molecule type" value="Genomic_DNA"/>
</dbReference>
<evidence type="ECO:0000313" key="1">
    <source>
        <dbReference type="EMBL" id="MDQ1208436.1"/>
    </source>
</evidence>
<dbReference type="Proteomes" id="UP001233360">
    <property type="component" value="Unassembled WGS sequence"/>
</dbReference>
<organism evidence="1 2">
    <name type="scientific">Acinetobacter baylyi</name>
    <dbReference type="NCBI Taxonomy" id="202950"/>
    <lineage>
        <taxon>Bacteria</taxon>
        <taxon>Pseudomonadati</taxon>
        <taxon>Pseudomonadota</taxon>
        <taxon>Gammaproteobacteria</taxon>
        <taxon>Moraxellales</taxon>
        <taxon>Moraxellaceae</taxon>
        <taxon>Acinetobacter</taxon>
    </lineage>
</organism>
<comment type="caution">
    <text evidence="1">The sequence shown here is derived from an EMBL/GenBank/DDBJ whole genome shotgun (WGS) entry which is preliminary data.</text>
</comment>
<sequence>MDTKAIELIEHVFLYKENREPKVFESGTVLRVVMRIAEKYLVQDDSGFSFTLALNQENQIWKRF</sequence>
<reference evidence="1 2" key="1">
    <citation type="submission" date="2023-07" db="EMBL/GenBank/DDBJ databases">
        <title>Functional and genomic diversity of the sorghum phyllosphere microbiome.</title>
        <authorList>
            <person name="Shade A."/>
        </authorList>
    </citation>
    <scope>NUCLEOTIDE SEQUENCE [LARGE SCALE GENOMIC DNA]</scope>
    <source>
        <strain evidence="1 2">SORGH_AS_0887</strain>
    </source>
</reference>
<keyword evidence="2" id="KW-1185">Reference proteome</keyword>
<dbReference type="RefSeq" id="WP_004922317.1">
    <property type="nucleotide sequence ID" value="NZ_BCMA01000014.1"/>
</dbReference>
<name>A0ABU0UVH7_ACIBI</name>
<dbReference type="GeneID" id="45233275"/>
<accession>A0ABU0UVH7</accession>